<evidence type="ECO:0000313" key="1">
    <source>
        <dbReference type="EMBL" id="EBX7837772.1"/>
    </source>
</evidence>
<dbReference type="AlphaFoldDB" id="A0A3Z2LRJ6"/>
<organism evidence="1">
    <name type="scientific">Salmonella newport</name>
    <dbReference type="NCBI Taxonomy" id="108619"/>
    <lineage>
        <taxon>Bacteria</taxon>
        <taxon>Pseudomonadati</taxon>
        <taxon>Pseudomonadota</taxon>
        <taxon>Gammaproteobacteria</taxon>
        <taxon>Enterobacterales</taxon>
        <taxon>Enterobacteriaceae</taxon>
        <taxon>Salmonella</taxon>
    </lineage>
</organism>
<protein>
    <submittedName>
        <fullName evidence="1">Uncharacterized protein</fullName>
    </submittedName>
</protein>
<gene>
    <name evidence="1" type="ORF">DS704_18480</name>
</gene>
<accession>A0A4P3KAI5</accession>
<accession>A0A3Z2LRJ6</accession>
<name>A0A3Z2LRJ6_SALNE</name>
<reference evidence="1" key="1">
    <citation type="submission" date="2018-07" db="EMBL/GenBank/DDBJ databases">
        <authorList>
            <person name="Ashton P.M."/>
            <person name="Dallman T."/>
            <person name="Nair S."/>
            <person name="De Pinna E."/>
            <person name="Peters T."/>
            <person name="Grant K."/>
        </authorList>
    </citation>
    <scope>NUCLEOTIDE SEQUENCE</scope>
    <source>
        <strain evidence="1">503427</strain>
    </source>
</reference>
<sequence length="80" mass="8459">MNQNDDEKGVTEVANSALDIKGKLCADMIDAGVSPKEALIASTVATKARMDDIINEVMGNKNAAEITHSLSRLGARTTLN</sequence>
<proteinExistence type="predicted"/>
<dbReference type="EMBL" id="AAHMGC010000019">
    <property type="protein sequence ID" value="EBX7837772.1"/>
    <property type="molecule type" value="Genomic_DNA"/>
</dbReference>
<comment type="caution">
    <text evidence="1">The sequence shown here is derived from an EMBL/GenBank/DDBJ whole genome shotgun (WGS) entry which is preliminary data.</text>
</comment>